<sequence>MPEDIVGDLVETIAENISKHSASFLQQEKPQDVAGQLNKLFNRQKSIHRLFGGGKSADLLLWRNKKASGGALTGATVVWILFEWLNYQFLTLICFALILGMTVQFLWSNASGLLKRSPSDVPRIVLPKELFVNVAVSAGSYLNQALGFLQDVALGGDLKQFLVVVGCLFAAAVISTWFNFITVFFIGFVAVHTLPVLYEKNEDKFDNFINRALGQLQHRYKKLDAGLLSRIPKGKFKNKKHD</sequence>
<dbReference type="Proteomes" id="UP001057402">
    <property type="component" value="Chromosome 6"/>
</dbReference>
<gene>
    <name evidence="1" type="ORF">MLD38_020066</name>
</gene>
<comment type="caution">
    <text evidence="1">The sequence shown here is derived from an EMBL/GenBank/DDBJ whole genome shotgun (WGS) entry which is preliminary data.</text>
</comment>
<evidence type="ECO:0000313" key="2">
    <source>
        <dbReference type="Proteomes" id="UP001057402"/>
    </source>
</evidence>
<keyword evidence="2" id="KW-1185">Reference proteome</keyword>
<evidence type="ECO:0000313" key="1">
    <source>
        <dbReference type="EMBL" id="KAI4363903.1"/>
    </source>
</evidence>
<name>A0ACB9QCQ4_9MYRT</name>
<organism evidence="1 2">
    <name type="scientific">Melastoma candidum</name>
    <dbReference type="NCBI Taxonomy" id="119954"/>
    <lineage>
        <taxon>Eukaryota</taxon>
        <taxon>Viridiplantae</taxon>
        <taxon>Streptophyta</taxon>
        <taxon>Embryophyta</taxon>
        <taxon>Tracheophyta</taxon>
        <taxon>Spermatophyta</taxon>
        <taxon>Magnoliopsida</taxon>
        <taxon>eudicotyledons</taxon>
        <taxon>Gunneridae</taxon>
        <taxon>Pentapetalae</taxon>
        <taxon>rosids</taxon>
        <taxon>malvids</taxon>
        <taxon>Myrtales</taxon>
        <taxon>Melastomataceae</taxon>
        <taxon>Melastomatoideae</taxon>
        <taxon>Melastomateae</taxon>
        <taxon>Melastoma</taxon>
    </lineage>
</organism>
<accession>A0ACB9QCQ4</accession>
<reference evidence="2" key="1">
    <citation type="journal article" date="2023" name="Front. Plant Sci.">
        <title>Chromosomal-level genome assembly of Melastoma candidum provides insights into trichome evolution.</title>
        <authorList>
            <person name="Zhong Y."/>
            <person name="Wu W."/>
            <person name="Sun C."/>
            <person name="Zou P."/>
            <person name="Liu Y."/>
            <person name="Dai S."/>
            <person name="Zhou R."/>
        </authorList>
    </citation>
    <scope>NUCLEOTIDE SEQUENCE [LARGE SCALE GENOMIC DNA]</scope>
</reference>
<dbReference type="EMBL" id="CM042885">
    <property type="protein sequence ID" value="KAI4363903.1"/>
    <property type="molecule type" value="Genomic_DNA"/>
</dbReference>
<protein>
    <submittedName>
        <fullName evidence="1">Uncharacterized protein</fullName>
    </submittedName>
</protein>
<proteinExistence type="predicted"/>